<dbReference type="OrthoDB" id="4758907at2759"/>
<dbReference type="KEGG" id="glz:GLAREA_08709"/>
<protein>
    <recommendedName>
        <fullName evidence="3">F-box domain-containing protein</fullName>
    </recommendedName>
</protein>
<sequence>MSSSVAQFASSVDLVYEVANQVTNRQSLRNCCLVSKNFNTSFTPLLYSEVWFRPNNRRFLLEDLPLLLNHQALQFVRALDVAVEILPDDPWSWDGTSEQIEVRRLCNEGVQSLLYKMPMLQIFRWAEMPPLTTTVSALQVQCPNIHSVVIHYHNHVEGCGLGHFEDLLEEGEDPKRPLKYRDAQNLFTIPSLSYFANLTRLEILRLHSDLNKARRGVLQILLKLPHLESMSLSICADAINRLEADRSTDHILFLVSLIEDFVQAGGKPLRLKKLILGLGVALWRKGHSLRALVDLTYLDEVMWKIGFGSLILMMTLL</sequence>
<dbReference type="GeneID" id="19467757"/>
<proteinExistence type="predicted"/>
<accession>S3DX54</accession>
<dbReference type="RefSeq" id="XP_008075861.1">
    <property type="nucleotide sequence ID" value="XM_008077670.1"/>
</dbReference>
<evidence type="ECO:0000313" key="2">
    <source>
        <dbReference type="Proteomes" id="UP000016922"/>
    </source>
</evidence>
<dbReference type="EMBL" id="KE145352">
    <property type="protein sequence ID" value="EPE36546.1"/>
    <property type="molecule type" value="Genomic_DNA"/>
</dbReference>
<name>S3DX54_GLAL2</name>
<dbReference type="AlphaFoldDB" id="S3DX54"/>
<dbReference type="HOGENOM" id="CLU_877317_0_0_1"/>
<evidence type="ECO:0000313" key="1">
    <source>
        <dbReference type="EMBL" id="EPE36546.1"/>
    </source>
</evidence>
<organism evidence="1 2">
    <name type="scientific">Glarea lozoyensis (strain ATCC 20868 / MF5171)</name>
    <dbReference type="NCBI Taxonomy" id="1116229"/>
    <lineage>
        <taxon>Eukaryota</taxon>
        <taxon>Fungi</taxon>
        <taxon>Dikarya</taxon>
        <taxon>Ascomycota</taxon>
        <taxon>Pezizomycotina</taxon>
        <taxon>Leotiomycetes</taxon>
        <taxon>Helotiales</taxon>
        <taxon>Helotiaceae</taxon>
        <taxon>Glarea</taxon>
    </lineage>
</organism>
<dbReference type="Proteomes" id="UP000016922">
    <property type="component" value="Unassembled WGS sequence"/>
</dbReference>
<reference evidence="1 2" key="1">
    <citation type="journal article" date="2013" name="BMC Genomics">
        <title>Genomics-driven discovery of the pneumocandin biosynthetic gene cluster in the fungus Glarea lozoyensis.</title>
        <authorList>
            <person name="Chen L."/>
            <person name="Yue Q."/>
            <person name="Zhang X."/>
            <person name="Xiang M."/>
            <person name="Wang C."/>
            <person name="Li S."/>
            <person name="Che Y."/>
            <person name="Ortiz-Lopez F.J."/>
            <person name="Bills G.F."/>
            <person name="Liu X."/>
            <person name="An Z."/>
        </authorList>
    </citation>
    <scope>NUCLEOTIDE SEQUENCE [LARGE SCALE GENOMIC DNA]</scope>
    <source>
        <strain evidence="2">ATCC 20868 / MF5171</strain>
    </source>
</reference>
<evidence type="ECO:0008006" key="3">
    <source>
        <dbReference type="Google" id="ProtNLM"/>
    </source>
</evidence>
<gene>
    <name evidence="1" type="ORF">GLAREA_08709</name>
</gene>
<dbReference type="eggNOG" id="ENOG502T5RM">
    <property type="taxonomic scope" value="Eukaryota"/>
</dbReference>
<keyword evidence="2" id="KW-1185">Reference proteome</keyword>